<keyword evidence="4" id="KW-1185">Reference proteome</keyword>
<dbReference type="RefSeq" id="WP_208254338.1">
    <property type="nucleotide sequence ID" value="NZ_JAGEOJ010000002.1"/>
</dbReference>
<dbReference type="InterPro" id="IPR044662">
    <property type="entry name" value="HS1/DABB1-like"/>
</dbReference>
<dbReference type="SMART" id="SM00886">
    <property type="entry name" value="Dabb"/>
    <property type="match status" value="1"/>
</dbReference>
<dbReference type="AlphaFoldDB" id="A0A939P7A9"/>
<evidence type="ECO:0000259" key="2">
    <source>
        <dbReference type="PROSITE" id="PS51502"/>
    </source>
</evidence>
<evidence type="ECO:0000313" key="4">
    <source>
        <dbReference type="Proteomes" id="UP000669179"/>
    </source>
</evidence>
<name>A0A939P7A9_9ACTN</name>
<gene>
    <name evidence="3" type="ORF">J4573_06635</name>
</gene>
<dbReference type="PROSITE" id="PS51502">
    <property type="entry name" value="S_R_A_B_BARREL"/>
    <property type="match status" value="1"/>
</dbReference>
<dbReference type="InterPro" id="IPR013097">
    <property type="entry name" value="Dabb"/>
</dbReference>
<feature type="domain" description="Stress-response A/B barrel" evidence="2">
    <location>
        <begin position="4"/>
        <end position="97"/>
    </location>
</feature>
<dbReference type="Pfam" id="PF07876">
    <property type="entry name" value="Dabb"/>
    <property type="match status" value="1"/>
</dbReference>
<evidence type="ECO:0000256" key="1">
    <source>
        <dbReference type="ARBA" id="ARBA00011738"/>
    </source>
</evidence>
<dbReference type="SUPFAM" id="SSF54909">
    <property type="entry name" value="Dimeric alpha+beta barrel"/>
    <property type="match status" value="1"/>
</dbReference>
<accession>A0A939P7A9</accession>
<dbReference type="PANTHER" id="PTHR33178:SF10">
    <property type="entry name" value="STRESS-RESPONSE A_B BARREL DOMAIN-CONTAINING PROTEIN"/>
    <property type="match status" value="1"/>
</dbReference>
<evidence type="ECO:0000313" key="3">
    <source>
        <dbReference type="EMBL" id="MBO2446760.1"/>
    </source>
</evidence>
<dbReference type="InterPro" id="IPR011008">
    <property type="entry name" value="Dimeric_a/b-barrel"/>
</dbReference>
<organism evidence="3 4">
    <name type="scientific">Actinomadura barringtoniae</name>
    <dbReference type="NCBI Taxonomy" id="1427535"/>
    <lineage>
        <taxon>Bacteria</taxon>
        <taxon>Bacillati</taxon>
        <taxon>Actinomycetota</taxon>
        <taxon>Actinomycetes</taxon>
        <taxon>Streptosporangiales</taxon>
        <taxon>Thermomonosporaceae</taxon>
        <taxon>Actinomadura</taxon>
    </lineage>
</organism>
<reference evidence="3" key="1">
    <citation type="submission" date="2021-03" db="EMBL/GenBank/DDBJ databases">
        <authorList>
            <person name="Kanchanasin P."/>
            <person name="Saeng-In P."/>
            <person name="Phongsopitanun W."/>
            <person name="Yuki M."/>
            <person name="Kudo T."/>
            <person name="Ohkuma M."/>
            <person name="Tanasupawat S."/>
        </authorList>
    </citation>
    <scope>NUCLEOTIDE SEQUENCE</scope>
    <source>
        <strain evidence="3">GKU 128</strain>
    </source>
</reference>
<proteinExistence type="predicted"/>
<comment type="caution">
    <text evidence="3">The sequence shown here is derived from an EMBL/GenBank/DDBJ whole genome shotgun (WGS) entry which is preliminary data.</text>
</comment>
<dbReference type="PANTHER" id="PTHR33178">
    <property type="match status" value="1"/>
</dbReference>
<comment type="subunit">
    <text evidence="1">Homodimer.</text>
</comment>
<dbReference type="Proteomes" id="UP000669179">
    <property type="component" value="Unassembled WGS sequence"/>
</dbReference>
<sequence>MSNFRHVVLFRWAEGTTTGQAEEVASRLSALAGVIPEVGSLSIGTDAGVNPGNFDFVVVGDFASKDDYVAYRDHPAHRAVIDEFIKPILAERAAIQYEHGA</sequence>
<dbReference type="EMBL" id="JAGEOJ010000002">
    <property type="protein sequence ID" value="MBO2446760.1"/>
    <property type="molecule type" value="Genomic_DNA"/>
</dbReference>
<dbReference type="Gene3D" id="3.30.70.100">
    <property type="match status" value="1"/>
</dbReference>
<protein>
    <submittedName>
        <fullName evidence="3">Dabb family protein</fullName>
    </submittedName>
</protein>